<name>A0A8G0ZTK7_9RHOB</name>
<dbReference type="EMBL" id="CP069370">
    <property type="protein sequence ID" value="QYZ68415.1"/>
    <property type="molecule type" value="Genomic_DNA"/>
</dbReference>
<comment type="similarity">
    <text evidence="1">Belongs to the AHA1 family.</text>
</comment>
<protein>
    <submittedName>
        <fullName evidence="3">SRPBCC domain-containing protein</fullName>
    </submittedName>
</protein>
<dbReference type="AlphaFoldDB" id="A0A8G0ZTK7"/>
<dbReference type="InterPro" id="IPR013538">
    <property type="entry name" value="ASHA1/2-like_C"/>
</dbReference>
<organism evidence="3 4">
    <name type="scientific">Neotabrizicola shimadae</name>
    <dbReference type="NCBI Taxonomy" id="2807096"/>
    <lineage>
        <taxon>Bacteria</taxon>
        <taxon>Pseudomonadati</taxon>
        <taxon>Pseudomonadota</taxon>
        <taxon>Alphaproteobacteria</taxon>
        <taxon>Rhodobacterales</taxon>
        <taxon>Paracoccaceae</taxon>
        <taxon>Neotabrizicola</taxon>
    </lineage>
</organism>
<evidence type="ECO:0000313" key="4">
    <source>
        <dbReference type="Proteomes" id="UP000826300"/>
    </source>
</evidence>
<evidence type="ECO:0000313" key="3">
    <source>
        <dbReference type="EMBL" id="QYZ68415.1"/>
    </source>
</evidence>
<dbReference type="RefSeq" id="WP_220660638.1">
    <property type="nucleotide sequence ID" value="NZ_CP069370.1"/>
</dbReference>
<dbReference type="SUPFAM" id="SSF55961">
    <property type="entry name" value="Bet v1-like"/>
    <property type="match status" value="1"/>
</dbReference>
<evidence type="ECO:0000256" key="1">
    <source>
        <dbReference type="ARBA" id="ARBA00006817"/>
    </source>
</evidence>
<reference evidence="3" key="1">
    <citation type="submission" date="2021-02" db="EMBL/GenBank/DDBJ databases">
        <title>Rhodobacter shimadae sp. nov., an aerobic anoxygenic phototrophic bacterium isolated from a hot spring.</title>
        <authorList>
            <person name="Muramatsu S."/>
            <person name="Haruta S."/>
            <person name="Hirose S."/>
            <person name="Hanada S."/>
        </authorList>
    </citation>
    <scope>NUCLEOTIDE SEQUENCE</scope>
    <source>
        <strain evidence="3">N10</strain>
    </source>
</reference>
<dbReference type="Gene3D" id="3.30.530.20">
    <property type="match status" value="1"/>
</dbReference>
<dbReference type="Proteomes" id="UP000826300">
    <property type="component" value="Chromosome"/>
</dbReference>
<feature type="domain" description="Activator of Hsp90 ATPase homologue 1/2-like C-terminal" evidence="2">
    <location>
        <begin position="14"/>
        <end position="151"/>
    </location>
</feature>
<gene>
    <name evidence="3" type="ORF">JO391_11515</name>
</gene>
<evidence type="ECO:0000259" key="2">
    <source>
        <dbReference type="Pfam" id="PF08327"/>
    </source>
</evidence>
<accession>A0A8G0ZTK7</accession>
<proteinExistence type="inferred from homology"/>
<sequence>MAPRRDQASRFVAATSERLWLAWMMPADLVRWLPPPGMSGEVLALEPVPGGAFRIRLDYTDAAASHGKTDGAGDLVEARFVNLNPPRRFVQDVSFVTRDPRFAGTMRMTWGFEPEGQGTLVTVTAENVPPGISPEDHAEGLAASLAQLAAFTE</sequence>
<keyword evidence="4" id="KW-1185">Reference proteome</keyword>
<dbReference type="KEGG" id="nsm:JO391_11515"/>
<dbReference type="Pfam" id="PF08327">
    <property type="entry name" value="AHSA1"/>
    <property type="match status" value="1"/>
</dbReference>
<dbReference type="InterPro" id="IPR023393">
    <property type="entry name" value="START-like_dom_sf"/>
</dbReference>